<dbReference type="KEGG" id="dwi:26529723"/>
<evidence type="ECO:0000313" key="2">
    <source>
        <dbReference type="EMBL" id="KRG00123.1"/>
    </source>
</evidence>
<dbReference type="OrthoDB" id="7858866at2759"/>
<gene>
    <name evidence="2" type="primary">Dwil\GK27721</name>
    <name evidence="2" type="ORF">Dwil_GK27721</name>
</gene>
<dbReference type="STRING" id="7260.A0A0Q9WVJ2"/>
<evidence type="ECO:0000256" key="1">
    <source>
        <dbReference type="SAM" id="SignalP"/>
    </source>
</evidence>
<organism evidence="2 3">
    <name type="scientific">Drosophila willistoni</name>
    <name type="common">Fruit fly</name>
    <dbReference type="NCBI Taxonomy" id="7260"/>
    <lineage>
        <taxon>Eukaryota</taxon>
        <taxon>Metazoa</taxon>
        <taxon>Ecdysozoa</taxon>
        <taxon>Arthropoda</taxon>
        <taxon>Hexapoda</taxon>
        <taxon>Insecta</taxon>
        <taxon>Pterygota</taxon>
        <taxon>Neoptera</taxon>
        <taxon>Endopterygota</taxon>
        <taxon>Diptera</taxon>
        <taxon>Brachycera</taxon>
        <taxon>Muscomorpha</taxon>
        <taxon>Ephydroidea</taxon>
        <taxon>Drosophilidae</taxon>
        <taxon>Drosophila</taxon>
        <taxon>Sophophora</taxon>
    </lineage>
</organism>
<dbReference type="AlphaFoldDB" id="A0A0Q9WVJ2"/>
<keyword evidence="1" id="KW-0732">Signal</keyword>
<dbReference type="EMBL" id="CH964272">
    <property type="protein sequence ID" value="KRG00123.1"/>
    <property type="molecule type" value="Genomic_DNA"/>
</dbReference>
<evidence type="ECO:0000313" key="3">
    <source>
        <dbReference type="Proteomes" id="UP000007798"/>
    </source>
</evidence>
<name>A0A0Q9WVJ2_DROWI</name>
<proteinExistence type="predicted"/>
<keyword evidence="3" id="KW-1185">Reference proteome</keyword>
<reference evidence="2 3" key="1">
    <citation type="journal article" date="2007" name="Nature">
        <title>Evolution of genes and genomes on the Drosophila phylogeny.</title>
        <authorList>
            <consortium name="Drosophila 12 Genomes Consortium"/>
            <person name="Clark A.G."/>
            <person name="Eisen M.B."/>
            <person name="Smith D.R."/>
            <person name="Bergman C.M."/>
            <person name="Oliver B."/>
            <person name="Markow T.A."/>
            <person name="Kaufman T.C."/>
            <person name="Kellis M."/>
            <person name="Gelbart W."/>
            <person name="Iyer V.N."/>
            <person name="Pollard D.A."/>
            <person name="Sackton T.B."/>
            <person name="Larracuente A.M."/>
            <person name="Singh N.D."/>
            <person name="Abad J.P."/>
            <person name="Abt D.N."/>
            <person name="Adryan B."/>
            <person name="Aguade M."/>
            <person name="Akashi H."/>
            <person name="Anderson W.W."/>
            <person name="Aquadro C.F."/>
            <person name="Ardell D.H."/>
            <person name="Arguello R."/>
            <person name="Artieri C.G."/>
            <person name="Barbash D.A."/>
            <person name="Barker D."/>
            <person name="Barsanti P."/>
            <person name="Batterham P."/>
            <person name="Batzoglou S."/>
            <person name="Begun D."/>
            <person name="Bhutkar A."/>
            <person name="Blanco E."/>
            <person name="Bosak S.A."/>
            <person name="Bradley R.K."/>
            <person name="Brand A.D."/>
            <person name="Brent M.R."/>
            <person name="Brooks A.N."/>
            <person name="Brown R.H."/>
            <person name="Butlin R.K."/>
            <person name="Caggese C."/>
            <person name="Calvi B.R."/>
            <person name="Bernardo de Carvalho A."/>
            <person name="Caspi A."/>
            <person name="Castrezana S."/>
            <person name="Celniker S.E."/>
            <person name="Chang J.L."/>
            <person name="Chapple C."/>
            <person name="Chatterji S."/>
            <person name="Chinwalla A."/>
            <person name="Civetta A."/>
            <person name="Clifton S.W."/>
            <person name="Comeron J.M."/>
            <person name="Costello J.C."/>
            <person name="Coyne J.A."/>
            <person name="Daub J."/>
            <person name="David R.G."/>
            <person name="Delcher A.L."/>
            <person name="Delehaunty K."/>
            <person name="Do C.B."/>
            <person name="Ebling H."/>
            <person name="Edwards K."/>
            <person name="Eickbush T."/>
            <person name="Evans J.D."/>
            <person name="Filipski A."/>
            <person name="Findeiss S."/>
            <person name="Freyhult E."/>
            <person name="Fulton L."/>
            <person name="Fulton R."/>
            <person name="Garcia A.C."/>
            <person name="Gardiner A."/>
            <person name="Garfield D.A."/>
            <person name="Garvin B.E."/>
            <person name="Gibson G."/>
            <person name="Gilbert D."/>
            <person name="Gnerre S."/>
            <person name="Godfrey J."/>
            <person name="Good R."/>
            <person name="Gotea V."/>
            <person name="Gravely B."/>
            <person name="Greenberg A.J."/>
            <person name="Griffiths-Jones S."/>
            <person name="Gross S."/>
            <person name="Guigo R."/>
            <person name="Gustafson E.A."/>
            <person name="Haerty W."/>
            <person name="Hahn M.W."/>
            <person name="Halligan D.L."/>
            <person name="Halpern A.L."/>
            <person name="Halter G.M."/>
            <person name="Han M.V."/>
            <person name="Heger A."/>
            <person name="Hillier L."/>
            <person name="Hinrichs A.S."/>
            <person name="Holmes I."/>
            <person name="Hoskins R.A."/>
            <person name="Hubisz M.J."/>
            <person name="Hultmark D."/>
            <person name="Huntley M.A."/>
            <person name="Jaffe D.B."/>
            <person name="Jagadeeshan S."/>
            <person name="Jeck W.R."/>
            <person name="Johnson J."/>
            <person name="Jones C.D."/>
            <person name="Jordan W.C."/>
            <person name="Karpen G.H."/>
            <person name="Kataoka E."/>
            <person name="Keightley P.D."/>
            <person name="Kheradpour P."/>
            <person name="Kirkness E.F."/>
            <person name="Koerich L.B."/>
            <person name="Kristiansen K."/>
            <person name="Kudrna D."/>
            <person name="Kulathinal R.J."/>
            <person name="Kumar S."/>
            <person name="Kwok R."/>
            <person name="Lander E."/>
            <person name="Langley C.H."/>
            <person name="Lapoint R."/>
            <person name="Lazzaro B.P."/>
            <person name="Lee S.J."/>
            <person name="Levesque L."/>
            <person name="Li R."/>
            <person name="Lin C.F."/>
            <person name="Lin M.F."/>
            <person name="Lindblad-Toh K."/>
            <person name="Llopart A."/>
            <person name="Long M."/>
            <person name="Low L."/>
            <person name="Lozovsky E."/>
            <person name="Lu J."/>
            <person name="Luo M."/>
            <person name="Machado C.A."/>
            <person name="Makalowski W."/>
            <person name="Marzo M."/>
            <person name="Matsuda M."/>
            <person name="Matzkin L."/>
            <person name="McAllister B."/>
            <person name="McBride C.S."/>
            <person name="McKernan B."/>
            <person name="McKernan K."/>
            <person name="Mendez-Lago M."/>
            <person name="Minx P."/>
            <person name="Mollenhauer M.U."/>
            <person name="Montooth K."/>
            <person name="Mount S.M."/>
            <person name="Mu X."/>
            <person name="Myers E."/>
            <person name="Negre B."/>
            <person name="Newfeld S."/>
            <person name="Nielsen R."/>
            <person name="Noor M.A."/>
            <person name="O'Grady P."/>
            <person name="Pachter L."/>
            <person name="Papaceit M."/>
            <person name="Parisi M.J."/>
            <person name="Parisi M."/>
            <person name="Parts L."/>
            <person name="Pedersen J.S."/>
            <person name="Pesole G."/>
            <person name="Phillippy A.M."/>
            <person name="Ponting C.P."/>
            <person name="Pop M."/>
            <person name="Porcelli D."/>
            <person name="Powell J.R."/>
            <person name="Prohaska S."/>
            <person name="Pruitt K."/>
            <person name="Puig M."/>
            <person name="Quesneville H."/>
            <person name="Ram K.R."/>
            <person name="Rand D."/>
            <person name="Rasmussen M.D."/>
            <person name="Reed L.K."/>
            <person name="Reenan R."/>
            <person name="Reily A."/>
            <person name="Remington K.A."/>
            <person name="Rieger T.T."/>
            <person name="Ritchie M.G."/>
            <person name="Robin C."/>
            <person name="Rogers Y.H."/>
            <person name="Rohde C."/>
            <person name="Rozas J."/>
            <person name="Rubenfield M.J."/>
            <person name="Ruiz A."/>
            <person name="Russo S."/>
            <person name="Salzberg S.L."/>
            <person name="Sanchez-Gracia A."/>
            <person name="Saranga D.J."/>
            <person name="Sato H."/>
            <person name="Schaeffer S.W."/>
            <person name="Schatz M.C."/>
            <person name="Schlenke T."/>
            <person name="Schwartz R."/>
            <person name="Segarra C."/>
            <person name="Singh R.S."/>
            <person name="Sirot L."/>
            <person name="Sirota M."/>
            <person name="Sisneros N.B."/>
            <person name="Smith C.D."/>
            <person name="Smith T.F."/>
            <person name="Spieth J."/>
            <person name="Stage D.E."/>
            <person name="Stark A."/>
            <person name="Stephan W."/>
            <person name="Strausberg R.L."/>
            <person name="Strempel S."/>
            <person name="Sturgill D."/>
            <person name="Sutton G."/>
            <person name="Sutton G.G."/>
            <person name="Tao W."/>
            <person name="Teichmann S."/>
            <person name="Tobari Y.N."/>
            <person name="Tomimura Y."/>
            <person name="Tsolas J.M."/>
            <person name="Valente V.L."/>
            <person name="Venter E."/>
            <person name="Venter J.C."/>
            <person name="Vicario S."/>
            <person name="Vieira F.G."/>
            <person name="Vilella A.J."/>
            <person name="Villasante A."/>
            <person name="Walenz B."/>
            <person name="Wang J."/>
            <person name="Wasserman M."/>
            <person name="Watts T."/>
            <person name="Wilson D."/>
            <person name="Wilson R.K."/>
            <person name="Wing R.A."/>
            <person name="Wolfner M.F."/>
            <person name="Wong A."/>
            <person name="Wong G.K."/>
            <person name="Wu C.I."/>
            <person name="Wu G."/>
            <person name="Yamamoto D."/>
            <person name="Yang H.P."/>
            <person name="Yang S.P."/>
            <person name="Yorke J.A."/>
            <person name="Yoshida K."/>
            <person name="Zdobnov E."/>
            <person name="Zhang P."/>
            <person name="Zhang Y."/>
            <person name="Zimin A.V."/>
            <person name="Baldwin J."/>
            <person name="Abdouelleil A."/>
            <person name="Abdulkadir J."/>
            <person name="Abebe A."/>
            <person name="Abera B."/>
            <person name="Abreu J."/>
            <person name="Acer S.C."/>
            <person name="Aftuck L."/>
            <person name="Alexander A."/>
            <person name="An P."/>
            <person name="Anderson E."/>
            <person name="Anderson S."/>
            <person name="Arachi H."/>
            <person name="Azer M."/>
            <person name="Bachantsang P."/>
            <person name="Barry A."/>
            <person name="Bayul T."/>
            <person name="Berlin A."/>
            <person name="Bessette D."/>
            <person name="Bloom T."/>
            <person name="Blye J."/>
            <person name="Boguslavskiy L."/>
            <person name="Bonnet C."/>
            <person name="Boukhgalter B."/>
            <person name="Bourzgui I."/>
            <person name="Brown A."/>
            <person name="Cahill P."/>
            <person name="Channer S."/>
            <person name="Cheshatsang Y."/>
            <person name="Chuda L."/>
            <person name="Citroen M."/>
            <person name="Collymore A."/>
            <person name="Cooke P."/>
            <person name="Costello M."/>
            <person name="D'Aco K."/>
            <person name="Daza R."/>
            <person name="De Haan G."/>
            <person name="DeGray S."/>
            <person name="DeMaso C."/>
            <person name="Dhargay N."/>
            <person name="Dooley K."/>
            <person name="Dooley E."/>
            <person name="Doricent M."/>
            <person name="Dorje P."/>
            <person name="Dorjee K."/>
            <person name="Dupes A."/>
            <person name="Elong R."/>
            <person name="Falk J."/>
            <person name="Farina A."/>
            <person name="Faro S."/>
            <person name="Ferguson D."/>
            <person name="Fisher S."/>
            <person name="Foley C.D."/>
            <person name="Franke A."/>
            <person name="Friedrich D."/>
            <person name="Gadbois L."/>
            <person name="Gearin G."/>
            <person name="Gearin C.R."/>
            <person name="Giannoukos G."/>
            <person name="Goode T."/>
            <person name="Graham J."/>
            <person name="Grandbois E."/>
            <person name="Grewal S."/>
            <person name="Gyaltsen K."/>
            <person name="Hafez N."/>
            <person name="Hagos B."/>
            <person name="Hall J."/>
            <person name="Henson C."/>
            <person name="Hollinger A."/>
            <person name="Honan T."/>
            <person name="Huard M.D."/>
            <person name="Hughes L."/>
            <person name="Hurhula B."/>
            <person name="Husby M.E."/>
            <person name="Kamat A."/>
            <person name="Kanga B."/>
            <person name="Kashin S."/>
            <person name="Khazanovich D."/>
            <person name="Kisner P."/>
            <person name="Lance K."/>
            <person name="Lara M."/>
            <person name="Lee W."/>
            <person name="Lennon N."/>
            <person name="Letendre F."/>
            <person name="LeVine R."/>
            <person name="Lipovsky A."/>
            <person name="Liu X."/>
            <person name="Liu J."/>
            <person name="Liu S."/>
            <person name="Lokyitsang T."/>
            <person name="Lokyitsang Y."/>
            <person name="Lubonja R."/>
            <person name="Lui A."/>
            <person name="MacDonald P."/>
            <person name="Magnisalis V."/>
            <person name="Maru K."/>
            <person name="Matthews C."/>
            <person name="McCusker W."/>
            <person name="McDonough S."/>
            <person name="Mehta T."/>
            <person name="Meldrim J."/>
            <person name="Meneus L."/>
            <person name="Mihai O."/>
            <person name="Mihalev A."/>
            <person name="Mihova T."/>
            <person name="Mittelman R."/>
            <person name="Mlenga V."/>
            <person name="Montmayeur A."/>
            <person name="Mulrain L."/>
            <person name="Navidi A."/>
            <person name="Naylor J."/>
            <person name="Negash T."/>
            <person name="Nguyen T."/>
            <person name="Nguyen N."/>
            <person name="Nicol R."/>
            <person name="Norbu C."/>
            <person name="Norbu N."/>
            <person name="Novod N."/>
            <person name="O'Neill B."/>
            <person name="Osman S."/>
            <person name="Markiewicz E."/>
            <person name="Oyono O.L."/>
            <person name="Patti C."/>
            <person name="Phunkhang P."/>
            <person name="Pierre F."/>
            <person name="Priest M."/>
            <person name="Raghuraman S."/>
            <person name="Rege F."/>
            <person name="Reyes R."/>
            <person name="Rise C."/>
            <person name="Rogov P."/>
            <person name="Ross K."/>
            <person name="Ryan E."/>
            <person name="Settipalli S."/>
            <person name="Shea T."/>
            <person name="Sherpa N."/>
            <person name="Shi L."/>
            <person name="Shih D."/>
            <person name="Sparrow T."/>
            <person name="Spaulding J."/>
            <person name="Stalker J."/>
            <person name="Stange-Thomann N."/>
            <person name="Stavropoulos S."/>
            <person name="Stone C."/>
            <person name="Strader C."/>
            <person name="Tesfaye S."/>
            <person name="Thomson T."/>
            <person name="Thoulutsang Y."/>
            <person name="Thoulutsang D."/>
            <person name="Topham K."/>
            <person name="Topping I."/>
            <person name="Tsamla T."/>
            <person name="Vassiliev H."/>
            <person name="Vo A."/>
            <person name="Wangchuk T."/>
            <person name="Wangdi T."/>
            <person name="Weiand M."/>
            <person name="Wilkinson J."/>
            <person name="Wilson A."/>
            <person name="Yadav S."/>
            <person name="Young G."/>
            <person name="Yu Q."/>
            <person name="Zembek L."/>
            <person name="Zhong D."/>
            <person name="Zimmer A."/>
            <person name="Zwirko Z."/>
            <person name="Jaffe D.B."/>
            <person name="Alvarez P."/>
            <person name="Brockman W."/>
            <person name="Butler J."/>
            <person name="Chin C."/>
            <person name="Gnerre S."/>
            <person name="Grabherr M."/>
            <person name="Kleber M."/>
            <person name="Mauceli E."/>
            <person name="MacCallum I."/>
        </authorList>
    </citation>
    <scope>NUCLEOTIDE SEQUENCE [LARGE SCALE GENOMIC DNA]</scope>
    <source>
        <strain evidence="3">Tucson 14030-0811.24</strain>
    </source>
</reference>
<evidence type="ECO:0008006" key="4">
    <source>
        <dbReference type="Google" id="ProtNLM"/>
    </source>
</evidence>
<sequence length="86" mass="10056">MKPSAMMTRLRHFWIVATWLRQEAVTSAGMMVLQRRESQRRSLQKADHQLKDASQNEVGQMGVDWQGNLRRVRLLDDYVVPIECSL</sequence>
<dbReference type="Proteomes" id="UP000007798">
    <property type="component" value="Unassembled WGS sequence"/>
</dbReference>
<protein>
    <recommendedName>
        <fullName evidence="4">Secreted protein</fullName>
    </recommendedName>
</protein>
<accession>A0A0Q9WVJ2</accession>
<feature type="signal peptide" evidence="1">
    <location>
        <begin position="1"/>
        <end position="28"/>
    </location>
</feature>
<feature type="chain" id="PRO_5006387184" description="Secreted protein" evidence="1">
    <location>
        <begin position="29"/>
        <end position="86"/>
    </location>
</feature>
<dbReference type="InParanoid" id="A0A0Q9WVJ2"/>